<name>A0A3E0IB50_9PSEU</name>
<accession>A0A3E0IB50</accession>
<keyword evidence="1" id="KW-0732">Signal</keyword>
<evidence type="ECO:0000313" key="2">
    <source>
        <dbReference type="EMBL" id="REH55907.1"/>
    </source>
</evidence>
<dbReference type="RefSeq" id="WP_116172731.1">
    <property type="nucleotide sequence ID" value="NZ_CP144375.1"/>
</dbReference>
<dbReference type="EMBL" id="QUNO01000001">
    <property type="protein sequence ID" value="REH55907.1"/>
    <property type="molecule type" value="Genomic_DNA"/>
</dbReference>
<reference evidence="2 3" key="1">
    <citation type="submission" date="2018-08" db="EMBL/GenBank/DDBJ databases">
        <title>Genomic Encyclopedia of Archaeal and Bacterial Type Strains, Phase II (KMG-II): from individual species to whole genera.</title>
        <authorList>
            <person name="Goeker M."/>
        </authorList>
    </citation>
    <scope>NUCLEOTIDE SEQUENCE [LARGE SCALE GENOMIC DNA]</scope>
    <source>
        <strain evidence="2 3">DSM 45791</strain>
    </source>
</reference>
<keyword evidence="3" id="KW-1185">Reference proteome</keyword>
<dbReference type="AlphaFoldDB" id="A0A3E0IB50"/>
<proteinExistence type="predicted"/>
<protein>
    <recommendedName>
        <fullName evidence="4">Small secreted domain DUF320</fullName>
    </recommendedName>
</protein>
<organism evidence="2 3">
    <name type="scientific">Kutzneria buriramensis</name>
    <dbReference type="NCBI Taxonomy" id="1045776"/>
    <lineage>
        <taxon>Bacteria</taxon>
        <taxon>Bacillati</taxon>
        <taxon>Actinomycetota</taxon>
        <taxon>Actinomycetes</taxon>
        <taxon>Pseudonocardiales</taxon>
        <taxon>Pseudonocardiaceae</taxon>
        <taxon>Kutzneria</taxon>
    </lineage>
</organism>
<evidence type="ECO:0000256" key="1">
    <source>
        <dbReference type="SAM" id="SignalP"/>
    </source>
</evidence>
<sequence>MIFMRITGLVIGLLVALAAPAAASDVRPGVGGSFNGSTGVLTGNNTMALTGVPVQLPAPGVGVLGSGHGGDADR</sequence>
<evidence type="ECO:0008006" key="4">
    <source>
        <dbReference type="Google" id="ProtNLM"/>
    </source>
</evidence>
<feature type="chain" id="PRO_5017797869" description="Small secreted domain DUF320" evidence="1">
    <location>
        <begin position="24"/>
        <end position="74"/>
    </location>
</feature>
<dbReference type="Proteomes" id="UP000256269">
    <property type="component" value="Unassembled WGS sequence"/>
</dbReference>
<gene>
    <name evidence="2" type="ORF">BCF44_101935</name>
</gene>
<comment type="caution">
    <text evidence="2">The sequence shown here is derived from an EMBL/GenBank/DDBJ whole genome shotgun (WGS) entry which is preliminary data.</text>
</comment>
<feature type="signal peptide" evidence="1">
    <location>
        <begin position="1"/>
        <end position="23"/>
    </location>
</feature>
<evidence type="ECO:0000313" key="3">
    <source>
        <dbReference type="Proteomes" id="UP000256269"/>
    </source>
</evidence>